<evidence type="ECO:0008006" key="2">
    <source>
        <dbReference type="Google" id="ProtNLM"/>
    </source>
</evidence>
<feature type="non-terminal residue" evidence="1">
    <location>
        <position position="258"/>
    </location>
</feature>
<dbReference type="InterPro" id="IPR036278">
    <property type="entry name" value="Sialidase_sf"/>
</dbReference>
<evidence type="ECO:0000313" key="1">
    <source>
        <dbReference type="EMBL" id="GAI38110.1"/>
    </source>
</evidence>
<gene>
    <name evidence="1" type="ORF">S06H3_46081</name>
</gene>
<sequence length="258" mass="29350">SWELLTDGNGIASTHFVRVVREDPALKGLLYAGTEFGMYVSFDDGKHWQSLQLNLPVTPITDLTVYQNDLVVATQGRSFWILDDLTPLNQLSNEIANAQAYLFKPRDTYRMVMSSSRGYSGGYSAAENPPNGVMIFYYFAGEPEDEVIIEIMDEKGNIIQNYSSEREKREPRVVLWGRKFRGDRKVAKKDGMNRFVRDLRLSGADLIDGSVIRHDTIGPRVVPGAYKVKLKVDDWSQIQSFQILKDPRIETTQAEFQD</sequence>
<proteinExistence type="predicted"/>
<name>X1PGG1_9ZZZZ</name>
<reference evidence="1" key="1">
    <citation type="journal article" date="2014" name="Front. Microbiol.">
        <title>High frequency of phylogenetically diverse reductive dehalogenase-homologous genes in deep subseafloor sedimentary metagenomes.</title>
        <authorList>
            <person name="Kawai M."/>
            <person name="Futagami T."/>
            <person name="Toyoda A."/>
            <person name="Takaki Y."/>
            <person name="Nishi S."/>
            <person name="Hori S."/>
            <person name="Arai W."/>
            <person name="Tsubouchi T."/>
            <person name="Morono Y."/>
            <person name="Uchiyama I."/>
            <person name="Ito T."/>
            <person name="Fujiyama A."/>
            <person name="Inagaki F."/>
            <person name="Takami H."/>
        </authorList>
    </citation>
    <scope>NUCLEOTIDE SEQUENCE</scope>
    <source>
        <strain evidence="1">Expedition CK06-06</strain>
    </source>
</reference>
<organism evidence="1">
    <name type="scientific">marine sediment metagenome</name>
    <dbReference type="NCBI Taxonomy" id="412755"/>
    <lineage>
        <taxon>unclassified sequences</taxon>
        <taxon>metagenomes</taxon>
        <taxon>ecological metagenomes</taxon>
    </lineage>
</organism>
<dbReference type="Gene3D" id="2.130.10.10">
    <property type="entry name" value="YVTN repeat-like/Quinoprotein amine dehydrogenase"/>
    <property type="match status" value="1"/>
</dbReference>
<dbReference type="AlphaFoldDB" id="X1PGG1"/>
<dbReference type="InterPro" id="IPR015943">
    <property type="entry name" value="WD40/YVTN_repeat-like_dom_sf"/>
</dbReference>
<comment type="caution">
    <text evidence="1">The sequence shown here is derived from an EMBL/GenBank/DDBJ whole genome shotgun (WGS) entry which is preliminary data.</text>
</comment>
<feature type="non-terminal residue" evidence="1">
    <location>
        <position position="1"/>
    </location>
</feature>
<protein>
    <recommendedName>
        <fullName evidence="2">Glycosyl hydrolase</fullName>
    </recommendedName>
</protein>
<accession>X1PGG1</accession>
<dbReference type="SUPFAM" id="SSF50939">
    <property type="entry name" value="Sialidases"/>
    <property type="match status" value="1"/>
</dbReference>
<dbReference type="EMBL" id="BARV01028838">
    <property type="protein sequence ID" value="GAI38110.1"/>
    <property type="molecule type" value="Genomic_DNA"/>
</dbReference>